<accession>A0A1X1BUC9</accession>
<comment type="caution">
    <text evidence="2">The sequence shown here is derived from an EMBL/GenBank/DDBJ whole genome shotgun (WGS) entry which is preliminary data.</text>
</comment>
<sequence>MRLHMEIPRWNPDFVNLNIFEKLVMGINLSYDQMFSVQPVSLIAIYLSLYLIFLRKSLSRLVSLALLIMSILLTVIQKKLFTILDFDTIYHFCSQNVDGYLSLARTSLILILSASTTILLFILQKERRMAWILSATYVVSYSGTVMLGLSPTIYASGQRVLMVSGLMTSALAAYLVVRTIAHLKSARIN</sequence>
<evidence type="ECO:0000313" key="3">
    <source>
        <dbReference type="Proteomes" id="UP000193933"/>
    </source>
</evidence>
<reference evidence="2 3" key="1">
    <citation type="journal article" date="2017" name="Antonie Van Leeuwenhoek">
        <title>Phylogenomic resolution of the bacterial genus Pantoea and its relationship with Erwinia and Tatumella.</title>
        <authorList>
            <person name="Palmer M."/>
            <person name="Steenkamp E.T."/>
            <person name="Coetzee M.P."/>
            <person name="Chan W.Y."/>
            <person name="van Zyl E."/>
            <person name="De Maayer P."/>
            <person name="Coutinho T.A."/>
            <person name="Blom J."/>
            <person name="Smits T.H."/>
            <person name="Duffy B."/>
            <person name="Venter S.N."/>
        </authorList>
    </citation>
    <scope>NUCLEOTIDE SEQUENCE [LARGE SCALE GENOMIC DNA]</scope>
    <source>
        <strain evidence="2 3">LMG 24534</strain>
    </source>
</reference>
<dbReference type="EMBL" id="MLFN01000039">
    <property type="protein sequence ID" value="ORM51994.1"/>
    <property type="molecule type" value="Genomic_DNA"/>
</dbReference>
<feature type="transmembrane region" description="Helical" evidence="1">
    <location>
        <begin position="160"/>
        <end position="177"/>
    </location>
</feature>
<feature type="transmembrane region" description="Helical" evidence="1">
    <location>
        <begin position="35"/>
        <end position="54"/>
    </location>
</feature>
<keyword evidence="1" id="KW-1133">Transmembrane helix</keyword>
<feature type="transmembrane region" description="Helical" evidence="1">
    <location>
        <begin position="61"/>
        <end position="80"/>
    </location>
</feature>
<keyword evidence="3" id="KW-1185">Reference proteome</keyword>
<name>A0A1X1BUC9_9GAMM</name>
<keyword evidence="1" id="KW-0472">Membrane</keyword>
<dbReference type="AlphaFoldDB" id="A0A1X1BUC9"/>
<gene>
    <name evidence="2" type="ORF">HA41_13295</name>
</gene>
<evidence type="ECO:0000256" key="1">
    <source>
        <dbReference type="SAM" id="Phobius"/>
    </source>
</evidence>
<dbReference type="Proteomes" id="UP000193933">
    <property type="component" value="Unassembled WGS sequence"/>
</dbReference>
<proteinExistence type="predicted"/>
<keyword evidence="1" id="KW-0812">Transmembrane</keyword>
<evidence type="ECO:0000313" key="2">
    <source>
        <dbReference type="EMBL" id="ORM51994.1"/>
    </source>
</evidence>
<feature type="transmembrane region" description="Helical" evidence="1">
    <location>
        <begin position="100"/>
        <end position="123"/>
    </location>
</feature>
<protein>
    <submittedName>
        <fullName evidence="2">Uncharacterized protein</fullName>
    </submittedName>
</protein>
<organism evidence="2 3">
    <name type="scientific">Pantoea conspicua</name>
    <dbReference type="NCBI Taxonomy" id="472705"/>
    <lineage>
        <taxon>Bacteria</taxon>
        <taxon>Pseudomonadati</taxon>
        <taxon>Pseudomonadota</taxon>
        <taxon>Gammaproteobacteria</taxon>
        <taxon>Enterobacterales</taxon>
        <taxon>Erwiniaceae</taxon>
        <taxon>Pantoea</taxon>
    </lineage>
</organism>
<feature type="transmembrane region" description="Helical" evidence="1">
    <location>
        <begin position="130"/>
        <end position="154"/>
    </location>
</feature>